<evidence type="ECO:0000313" key="3">
    <source>
        <dbReference type="Proteomes" id="UP000285712"/>
    </source>
</evidence>
<dbReference type="Proteomes" id="UP000285712">
    <property type="component" value="Unassembled WGS sequence"/>
</dbReference>
<feature type="region of interest" description="Disordered" evidence="1">
    <location>
        <begin position="695"/>
        <end position="736"/>
    </location>
</feature>
<evidence type="ECO:0000256" key="1">
    <source>
        <dbReference type="SAM" id="MobiDB-lite"/>
    </source>
</evidence>
<dbReference type="VEuPathDB" id="FungiDB:H257_09201"/>
<name>A0A3R7A6R3_APHAT</name>
<dbReference type="AlphaFoldDB" id="A0A3R7A6R3"/>
<dbReference type="EMBL" id="QUTG01002991">
    <property type="protein sequence ID" value="RHY93761.1"/>
    <property type="molecule type" value="Genomic_DNA"/>
</dbReference>
<evidence type="ECO:0000313" key="2">
    <source>
        <dbReference type="EMBL" id="RHY93761.1"/>
    </source>
</evidence>
<organism evidence="2 3">
    <name type="scientific">Aphanomyces astaci</name>
    <name type="common">Crayfish plague agent</name>
    <dbReference type="NCBI Taxonomy" id="112090"/>
    <lineage>
        <taxon>Eukaryota</taxon>
        <taxon>Sar</taxon>
        <taxon>Stramenopiles</taxon>
        <taxon>Oomycota</taxon>
        <taxon>Saprolegniomycetes</taxon>
        <taxon>Saprolegniales</taxon>
        <taxon>Verrucalvaceae</taxon>
        <taxon>Aphanomyces</taxon>
    </lineage>
</organism>
<feature type="compositionally biased region" description="Basic and acidic residues" evidence="1">
    <location>
        <begin position="495"/>
        <end position="511"/>
    </location>
</feature>
<feature type="compositionally biased region" description="Basic residues" evidence="1">
    <location>
        <begin position="323"/>
        <end position="332"/>
    </location>
</feature>
<proteinExistence type="predicted"/>
<feature type="compositionally biased region" description="Polar residues" evidence="1">
    <location>
        <begin position="701"/>
        <end position="717"/>
    </location>
</feature>
<feature type="region of interest" description="Disordered" evidence="1">
    <location>
        <begin position="457"/>
        <end position="552"/>
    </location>
</feature>
<feature type="region of interest" description="Disordered" evidence="1">
    <location>
        <begin position="610"/>
        <end position="631"/>
    </location>
</feature>
<feature type="compositionally biased region" description="Basic and acidic residues" evidence="1">
    <location>
        <begin position="572"/>
        <end position="582"/>
    </location>
</feature>
<protein>
    <submittedName>
        <fullName evidence="2">Uncharacterized protein</fullName>
    </submittedName>
</protein>
<feature type="region of interest" description="Disordered" evidence="1">
    <location>
        <begin position="312"/>
        <end position="336"/>
    </location>
</feature>
<feature type="compositionally biased region" description="Low complexity" evidence="1">
    <location>
        <begin position="619"/>
        <end position="628"/>
    </location>
</feature>
<feature type="region of interest" description="Disordered" evidence="1">
    <location>
        <begin position="564"/>
        <end position="589"/>
    </location>
</feature>
<dbReference type="VEuPathDB" id="FungiDB:H257_09202"/>
<feature type="compositionally biased region" description="Low complexity" evidence="1">
    <location>
        <begin position="721"/>
        <end position="732"/>
    </location>
</feature>
<reference evidence="2 3" key="1">
    <citation type="submission" date="2018-08" db="EMBL/GenBank/DDBJ databases">
        <title>Aphanomyces genome sequencing and annotation.</title>
        <authorList>
            <person name="Minardi D."/>
            <person name="Oidtmann B."/>
            <person name="Van Der Giezen M."/>
            <person name="Studholme D.J."/>
        </authorList>
    </citation>
    <scope>NUCLEOTIDE SEQUENCE [LARGE SCALE GENOMIC DNA]</scope>
    <source>
        <strain evidence="2 3">Sv</strain>
    </source>
</reference>
<accession>A0A3R7A6R3</accession>
<gene>
    <name evidence="2" type="ORF">DYB35_001391</name>
</gene>
<dbReference type="PROSITE" id="PS50096">
    <property type="entry name" value="IQ"/>
    <property type="match status" value="1"/>
</dbReference>
<comment type="caution">
    <text evidence="2">The sequence shown here is derived from an EMBL/GenBank/DDBJ whole genome shotgun (WGS) entry which is preliminary data.</text>
</comment>
<sequence length="923" mass="101727">MRQLHCAKHSAGSSRYERLSRGKAADRPTSMAEFYACWVNRSKTLELLDVSLRLKPLQTPGTFVASCDAVLNSREAEIVVARVFRGHLGRHTASQERRRQIHLEAQARLHHVARVIQTRYRGWASRKYKLNFATRKLYLKDLEAKGHALRDTLRQRLDAQRAAEAARVDAESRDELVQITQHLHHLVGTAVTPVPVETHIRTNTLNYLATVPKKLLSKSQLKPKPPAVRTSLQATSVYQVDKVYDDREKRYQKASQITEENFVTVVHPASTYAYDKSVNNGIEYLDPRKHPFCQRSANKSPVKSRESIVLPPATRPSSQALPHVKKKKPHSKRTVEKQQWAVKYERTNAAWQRKYGCRIDSEARPEVSAKLRRERWWRRVQQVFVVLTVAAYFGHWWAIWNDYDVARTVAPFRLLEWWQGSPAPTPVSPDLGTTDGDRVADVAELLLADLAAASDEVQGPTDYRVDGQSNATHAEDAPDDSSNATHAAEVSEVVEGDHELHPPESPPRDVDEEHSENVLQSDDAPMTPVESNETAAGESSLAEEDSHHPSKPDVVQVELSNGVMDGGAESTTMERDHDDVAGPHDLPTSSDNVPMIAASSQPVQGEWTFGNNHHKEPSDNTNSTTTEDTSGHKLRETCDAAWGAGICATPFLSSDQDLTCPYESRGGSTAQETSLPPAMAIDVLPDENTAALQKSDDLVQVSDSPVSSPTLTSSDAQSLAGPTSTSSGRPPSLAHDDSGMVQVQLAVNQCTIHAKALVPHTHETDAAAAARAACDEAVQLAGDNGAWRERALIGRGDLKSLLRDFTGALDDYDAAKLVHASTEHHDVIALKWRSVQWMDWYVKGAMAALAADCRDVVARDGGDGNDILRAVATQWLEVVRPGADAADTFKEQLFKVLVDSRKLTMTSLTVIDDIDDDIGLTSK</sequence>